<dbReference type="STRING" id="742726.HMPREF9448_02541"/>
<dbReference type="PANTHER" id="PTHR34580:SF9">
    <property type="entry name" value="SLL5097 PROTEIN"/>
    <property type="match status" value="1"/>
</dbReference>
<keyword evidence="4" id="KW-1185">Reference proteome</keyword>
<comment type="caution">
    <text evidence="3">The sequence shown here is derived from an EMBL/GenBank/DDBJ whole genome shotgun (WGS) entry which is preliminary data.</text>
</comment>
<dbReference type="Pfam" id="PF25583">
    <property type="entry name" value="WCX"/>
    <property type="match status" value="1"/>
</dbReference>
<dbReference type="Pfam" id="PF13280">
    <property type="entry name" value="WYL"/>
    <property type="match status" value="1"/>
</dbReference>
<dbReference type="InterPro" id="IPR057727">
    <property type="entry name" value="WCX_dom"/>
</dbReference>
<feature type="domain" description="WCX" evidence="2">
    <location>
        <begin position="217"/>
        <end position="293"/>
    </location>
</feature>
<gene>
    <name evidence="3" type="ORF">HMPREF9448_02541</name>
</gene>
<evidence type="ECO:0000259" key="1">
    <source>
        <dbReference type="Pfam" id="PF13280"/>
    </source>
</evidence>
<dbReference type="RefSeq" id="WP_008862919.1">
    <property type="nucleotide sequence ID" value="NZ_JH815206.1"/>
</dbReference>
<dbReference type="PANTHER" id="PTHR34580">
    <property type="match status" value="1"/>
</dbReference>
<evidence type="ECO:0000313" key="3">
    <source>
        <dbReference type="EMBL" id="EJZ62419.1"/>
    </source>
</evidence>
<dbReference type="InterPro" id="IPR026881">
    <property type="entry name" value="WYL_dom"/>
</dbReference>
<feature type="domain" description="WYL" evidence="1">
    <location>
        <begin position="120"/>
        <end position="186"/>
    </location>
</feature>
<dbReference type="OrthoDB" id="43316at2"/>
<dbReference type="EMBL" id="ADLE01000017">
    <property type="protein sequence ID" value="EJZ62419.1"/>
    <property type="molecule type" value="Genomic_DNA"/>
</dbReference>
<accession>K0X406</accession>
<dbReference type="GeneID" id="77849725"/>
<name>K0X406_9BACT</name>
<evidence type="ECO:0000259" key="2">
    <source>
        <dbReference type="Pfam" id="PF25583"/>
    </source>
</evidence>
<dbReference type="eggNOG" id="COG2378">
    <property type="taxonomic scope" value="Bacteria"/>
</dbReference>
<dbReference type="AlphaFoldDB" id="K0X406"/>
<dbReference type="Proteomes" id="UP000006044">
    <property type="component" value="Unassembled WGS sequence"/>
</dbReference>
<reference evidence="3 4" key="1">
    <citation type="submission" date="2012-08" db="EMBL/GenBank/DDBJ databases">
        <title>The Genome Sequence of Barnesiella intestinihominis YIT 11860.</title>
        <authorList>
            <consortium name="The Broad Institute Genome Sequencing Platform"/>
            <person name="Earl A."/>
            <person name="Ward D."/>
            <person name="Feldgarden M."/>
            <person name="Gevers D."/>
            <person name="Morotomi M."/>
            <person name="Walker B."/>
            <person name="Young S.K."/>
            <person name="Zeng Q."/>
            <person name="Gargeya S."/>
            <person name="Fitzgerald M."/>
            <person name="Haas B."/>
            <person name="Abouelleil A."/>
            <person name="Alvarado L."/>
            <person name="Arachchi H.M."/>
            <person name="Berlin A.M."/>
            <person name="Chapman S.B."/>
            <person name="Goldberg J."/>
            <person name="Griggs A."/>
            <person name="Gujja S."/>
            <person name="Hansen M."/>
            <person name="Howarth C."/>
            <person name="Imamovic A."/>
            <person name="Larimer J."/>
            <person name="McCowen C."/>
            <person name="Montmayeur A."/>
            <person name="Murphy C."/>
            <person name="Neiman D."/>
            <person name="Pearson M."/>
            <person name="Priest M."/>
            <person name="Roberts A."/>
            <person name="Saif S."/>
            <person name="Shea T."/>
            <person name="Sisk P."/>
            <person name="Sykes S."/>
            <person name="Wortman J."/>
            <person name="Nusbaum C."/>
            <person name="Birren B."/>
        </authorList>
    </citation>
    <scope>NUCLEOTIDE SEQUENCE [LARGE SCALE GENOMIC DNA]</scope>
    <source>
        <strain evidence="3 4">YIT 11860</strain>
    </source>
</reference>
<sequence>MAKELFNRYVWLIDTLQRYGRLTRREIDGLWQRSEYSDGKPMARRTFMNYRQAIQEMFDVNIECDASTYEYYIEDPDALQGNGARVWALNTLAVSNMLNESQELRNRIVLENIPSGQKFLRIVFEAMKENRVLILSYRSFRRVTSSHTLAAPYFVKLFRQRWYVIAKDFTDRKIKTYALDRVASLELSSRTFVYPDSFSPIDYFRDCFGITHDDMPAQEVVLRVPALQANYLRTLPLHESQEELDRNEHGSTFHYRLKITPDFEQEVYALGYWQAEVLSPQTLRDAVAERLSRSLACYGTAGLSCQERGK</sequence>
<organism evidence="3 4">
    <name type="scientific">Barnesiella intestinihominis YIT 11860</name>
    <dbReference type="NCBI Taxonomy" id="742726"/>
    <lineage>
        <taxon>Bacteria</taxon>
        <taxon>Pseudomonadati</taxon>
        <taxon>Bacteroidota</taxon>
        <taxon>Bacteroidia</taxon>
        <taxon>Bacteroidales</taxon>
        <taxon>Barnesiellaceae</taxon>
        <taxon>Barnesiella</taxon>
    </lineage>
</organism>
<evidence type="ECO:0000313" key="4">
    <source>
        <dbReference type="Proteomes" id="UP000006044"/>
    </source>
</evidence>
<dbReference type="InterPro" id="IPR051534">
    <property type="entry name" value="CBASS_pafABC_assoc_protein"/>
</dbReference>
<dbReference type="PROSITE" id="PS52050">
    <property type="entry name" value="WYL"/>
    <property type="match status" value="1"/>
</dbReference>
<protein>
    <submittedName>
        <fullName evidence="3">Uncharacterized protein</fullName>
    </submittedName>
</protein>
<proteinExistence type="predicted"/>
<dbReference type="HOGENOM" id="CLU_041141_6_2_10"/>